<gene>
    <name evidence="1" type="ORF">SAMN04488055_1289</name>
</gene>
<reference evidence="1 2" key="1">
    <citation type="submission" date="2016-11" db="EMBL/GenBank/DDBJ databases">
        <authorList>
            <person name="Jaros S."/>
            <person name="Januszkiewicz K."/>
            <person name="Wedrychowicz H."/>
        </authorList>
    </citation>
    <scope>NUCLEOTIDE SEQUENCE [LARGE SCALE GENOMIC DNA]</scope>
    <source>
        <strain evidence="1 2">DSM 24787</strain>
    </source>
</reference>
<evidence type="ECO:0000313" key="1">
    <source>
        <dbReference type="EMBL" id="SIN77802.1"/>
    </source>
</evidence>
<dbReference type="STRING" id="536979.SAMN04488055_1289"/>
<evidence type="ECO:0000313" key="2">
    <source>
        <dbReference type="Proteomes" id="UP000185003"/>
    </source>
</evidence>
<dbReference type="AlphaFoldDB" id="A0A1N6E460"/>
<keyword evidence="2" id="KW-1185">Reference proteome</keyword>
<accession>A0A1N6E460</accession>
<dbReference type="RefSeq" id="WP_074238444.1">
    <property type="nucleotide sequence ID" value="NZ_FSRA01000001.1"/>
</dbReference>
<organism evidence="1 2">
    <name type="scientific">Chitinophaga niabensis</name>
    <dbReference type="NCBI Taxonomy" id="536979"/>
    <lineage>
        <taxon>Bacteria</taxon>
        <taxon>Pseudomonadati</taxon>
        <taxon>Bacteroidota</taxon>
        <taxon>Chitinophagia</taxon>
        <taxon>Chitinophagales</taxon>
        <taxon>Chitinophagaceae</taxon>
        <taxon>Chitinophaga</taxon>
    </lineage>
</organism>
<name>A0A1N6E460_9BACT</name>
<dbReference type="OrthoDB" id="4212451at2"/>
<protein>
    <submittedName>
        <fullName evidence="1">Competence protein CoiA-like family protein</fullName>
    </submittedName>
</protein>
<dbReference type="Proteomes" id="UP000185003">
    <property type="component" value="Unassembled WGS sequence"/>
</dbReference>
<sequence>MRFALINNEPIEAAPGLQGNCRGCGRLVIAKCGTVRVHHWAHQTIRMCDSWWEPETEWHRSWKNNFSREWQEVFMPDVQSGEKHIADVRTEHGLVLEFQHSHIKPEERTAREKFYRNMVWVVDGTRLKRDYTRFLKGKKDFRATSKPGIFMADFPDECFPKAWLNSSVPVIFDFKGAGIEGEPEDPGDPLYCLFPYEGLFDAYIAEIPKNAFINTVQNGEWGIRVQSFMNEVNEKRKHQERLRQNPNNGISYRKFIFPRIYIRRRRF</sequence>
<proteinExistence type="predicted"/>
<dbReference type="EMBL" id="FSRA01000001">
    <property type="protein sequence ID" value="SIN77802.1"/>
    <property type="molecule type" value="Genomic_DNA"/>
</dbReference>